<feature type="transmembrane region" description="Helical" evidence="1">
    <location>
        <begin position="104"/>
        <end position="124"/>
    </location>
</feature>
<feature type="domain" description="GGDEF" evidence="3">
    <location>
        <begin position="375"/>
        <end position="507"/>
    </location>
</feature>
<dbReference type="EMBL" id="AWFB01000026">
    <property type="protein sequence ID" value="RAN32839.1"/>
    <property type="molecule type" value="Genomic_DNA"/>
</dbReference>
<feature type="transmembrane region" description="Helical" evidence="1">
    <location>
        <begin position="130"/>
        <end position="149"/>
    </location>
</feature>
<dbReference type="InterPro" id="IPR035919">
    <property type="entry name" value="EAL_sf"/>
</dbReference>
<dbReference type="InterPro" id="IPR029787">
    <property type="entry name" value="Nucleotide_cyclase"/>
</dbReference>
<dbReference type="SUPFAM" id="SSF141868">
    <property type="entry name" value="EAL domain-like"/>
    <property type="match status" value="1"/>
</dbReference>
<dbReference type="Gene3D" id="3.30.450.20">
    <property type="entry name" value="PAS domain"/>
    <property type="match status" value="1"/>
</dbReference>
<organism evidence="4 5">
    <name type="scientific">Hyphomonas pacifica</name>
    <dbReference type="NCBI Taxonomy" id="1280941"/>
    <lineage>
        <taxon>Bacteria</taxon>
        <taxon>Pseudomonadati</taxon>
        <taxon>Pseudomonadota</taxon>
        <taxon>Alphaproteobacteria</taxon>
        <taxon>Hyphomonadales</taxon>
        <taxon>Hyphomonadaceae</taxon>
        <taxon>Hyphomonas</taxon>
    </lineage>
</organism>
<dbReference type="OrthoDB" id="7279500at2"/>
<evidence type="ECO:0000259" key="2">
    <source>
        <dbReference type="PROSITE" id="PS50883"/>
    </source>
</evidence>
<protein>
    <recommendedName>
        <fullName evidence="6">Diguanylate cyclase</fullName>
    </recommendedName>
</protein>
<evidence type="ECO:0000256" key="1">
    <source>
        <dbReference type="SAM" id="Phobius"/>
    </source>
</evidence>
<dbReference type="Proteomes" id="UP000249123">
    <property type="component" value="Unassembled WGS sequence"/>
</dbReference>
<dbReference type="Pfam" id="PF00990">
    <property type="entry name" value="GGDEF"/>
    <property type="match status" value="1"/>
</dbReference>
<dbReference type="PROSITE" id="PS50883">
    <property type="entry name" value="EAL"/>
    <property type="match status" value="1"/>
</dbReference>
<dbReference type="PANTHER" id="PTHR44757">
    <property type="entry name" value="DIGUANYLATE CYCLASE DGCP"/>
    <property type="match status" value="1"/>
</dbReference>
<feature type="transmembrane region" description="Helical" evidence="1">
    <location>
        <begin position="42"/>
        <end position="59"/>
    </location>
</feature>
<feature type="transmembrane region" description="Helical" evidence="1">
    <location>
        <begin position="156"/>
        <end position="176"/>
    </location>
</feature>
<dbReference type="CDD" id="cd01949">
    <property type="entry name" value="GGDEF"/>
    <property type="match status" value="1"/>
</dbReference>
<name>A0A8B2PPW4_9PROT</name>
<gene>
    <name evidence="4" type="ORF">HY3_13990</name>
</gene>
<comment type="caution">
    <text evidence="4">The sequence shown here is derived from an EMBL/GenBank/DDBJ whole genome shotgun (WGS) entry which is preliminary data.</text>
</comment>
<feature type="transmembrane region" description="Helical" evidence="1">
    <location>
        <begin position="65"/>
        <end position="83"/>
    </location>
</feature>
<dbReference type="InterPro" id="IPR035965">
    <property type="entry name" value="PAS-like_dom_sf"/>
</dbReference>
<dbReference type="CDD" id="cd01948">
    <property type="entry name" value="EAL"/>
    <property type="match status" value="1"/>
</dbReference>
<evidence type="ECO:0000259" key="3">
    <source>
        <dbReference type="PROSITE" id="PS50887"/>
    </source>
</evidence>
<dbReference type="PANTHER" id="PTHR44757:SF10">
    <property type="entry name" value="MEMBRANE PROTEIN"/>
    <property type="match status" value="1"/>
</dbReference>
<accession>A0A8B2PPW4</accession>
<keyword evidence="1" id="KW-0472">Membrane</keyword>
<dbReference type="SMART" id="SM00267">
    <property type="entry name" value="GGDEF"/>
    <property type="match status" value="1"/>
</dbReference>
<dbReference type="InterPro" id="IPR043128">
    <property type="entry name" value="Rev_trsase/Diguanyl_cyclase"/>
</dbReference>
<dbReference type="SUPFAM" id="SSF55073">
    <property type="entry name" value="Nucleotide cyclase"/>
    <property type="match status" value="1"/>
</dbReference>
<dbReference type="AlphaFoldDB" id="A0A8B2PPW4"/>
<evidence type="ECO:0000313" key="4">
    <source>
        <dbReference type="EMBL" id="RAN32839.1"/>
    </source>
</evidence>
<dbReference type="InterPro" id="IPR052155">
    <property type="entry name" value="Biofilm_reg_signaling"/>
</dbReference>
<keyword evidence="1" id="KW-0812">Transmembrane</keyword>
<evidence type="ECO:0000313" key="5">
    <source>
        <dbReference type="Proteomes" id="UP000249123"/>
    </source>
</evidence>
<keyword evidence="5" id="KW-1185">Reference proteome</keyword>
<sequence length="795" mass="90324">MKFVGWGSAHRRSMRDLVGDMKMSDKHAHELKLKQLSFVRQLTTIMVLTSILNVVVVLFCFRDTLVFNSLLIWTAAVVVLNIVSVARKYHLDRSKVSVERALNFYVRLALSHGLIWGAVPFLVMHTADNQGHMILGIQLAGIMFAGSFLQSRIPLAAYAFMFPISLGVAGSMIFTGNPQDQFVAVLSLVYLAVLLLAVRWSHEQFIEQQLNAAAVKEQSQVISLLLRDFEESTSDWLWQTDTDGVLMEIPLAVEGVEHENDNVMIGNTLVSLFQRDESSWVLETSLMRKESFRDLVMKVQNVGDDRWWSLTGKPIYEDGVFKGFRGVAKDVTQSKEIEDRIAYMAHYDGLTGLPNRVSMQEQLEKAMRKPLIPQMSRALVWLDLDNFKWVNDTLGHPAGDELLQHVGARLQEVCDERDVVARISGDEFALIVERPSDGQLETFLDRLTDYLSEPYDLWGSTANCSASVGVRLFDSEMTDSRVILKHADLALYQAKKVGKANWCMFTQELDDRARARLQVESDLHHAVNENEFKVYFQPQVNAHTHQIVGCETLVRWQHPTRGLVYPGEFIEHAEDNGLITRIGDWVLRAALSEARKLPEHIRISVNISPVQIHSANLIPTIVHAIAANNIDPSRLELEVTENVLMSDTEFTLQRLHQLKEIGIRIALDDFGTGYSSLSYLRRFPFDRIKIDKSFVRDIETRSDSRSIAVATLSLAKSLGMRCTAEGVETRYQADFLRDCGCDELQGFFISRAQPLEKLQHMIELKKVQEKVTLIQDQRDFMSRRASEMHRTEKAS</sequence>
<dbReference type="InterPro" id="IPR001633">
    <property type="entry name" value="EAL_dom"/>
</dbReference>
<dbReference type="PROSITE" id="PS50887">
    <property type="entry name" value="GGDEF"/>
    <property type="match status" value="1"/>
</dbReference>
<keyword evidence="1" id="KW-1133">Transmembrane helix</keyword>
<proteinExistence type="predicted"/>
<dbReference type="NCBIfam" id="TIGR00254">
    <property type="entry name" value="GGDEF"/>
    <property type="match status" value="1"/>
</dbReference>
<dbReference type="Pfam" id="PF00563">
    <property type="entry name" value="EAL"/>
    <property type="match status" value="1"/>
</dbReference>
<evidence type="ECO:0008006" key="6">
    <source>
        <dbReference type="Google" id="ProtNLM"/>
    </source>
</evidence>
<dbReference type="SMART" id="SM00052">
    <property type="entry name" value="EAL"/>
    <property type="match status" value="1"/>
</dbReference>
<feature type="transmembrane region" description="Helical" evidence="1">
    <location>
        <begin position="182"/>
        <end position="200"/>
    </location>
</feature>
<reference evidence="4 5" key="1">
    <citation type="submission" date="2013-04" db="EMBL/GenBank/DDBJ databases">
        <title>Hyphomonas sp. T24B3 Genome Sequencing.</title>
        <authorList>
            <person name="Lai Q."/>
            <person name="Shao Z."/>
        </authorList>
    </citation>
    <scope>NUCLEOTIDE SEQUENCE [LARGE SCALE GENOMIC DNA]</scope>
    <source>
        <strain evidence="4 5">T24B3</strain>
    </source>
</reference>
<dbReference type="InterPro" id="IPR000160">
    <property type="entry name" value="GGDEF_dom"/>
</dbReference>
<feature type="domain" description="EAL" evidence="2">
    <location>
        <begin position="516"/>
        <end position="766"/>
    </location>
</feature>
<dbReference type="Gene3D" id="3.20.20.450">
    <property type="entry name" value="EAL domain"/>
    <property type="match status" value="1"/>
</dbReference>
<dbReference type="Gene3D" id="3.30.70.270">
    <property type="match status" value="1"/>
</dbReference>
<dbReference type="SUPFAM" id="SSF55785">
    <property type="entry name" value="PYP-like sensor domain (PAS domain)"/>
    <property type="match status" value="1"/>
</dbReference>